<dbReference type="EMBL" id="QGNW01000320">
    <property type="protein sequence ID" value="RVW76968.1"/>
    <property type="molecule type" value="Genomic_DNA"/>
</dbReference>
<dbReference type="AlphaFoldDB" id="A0A438GXS1"/>
<evidence type="ECO:0000313" key="2">
    <source>
        <dbReference type="EMBL" id="RVW76968.1"/>
    </source>
</evidence>
<evidence type="ECO:0000256" key="1">
    <source>
        <dbReference type="SAM" id="MobiDB-lite"/>
    </source>
</evidence>
<name>A0A438GXS1_VITVI</name>
<proteinExistence type="predicted"/>
<dbReference type="Proteomes" id="UP000288805">
    <property type="component" value="Unassembled WGS sequence"/>
</dbReference>
<accession>A0A438GXS1</accession>
<feature type="region of interest" description="Disordered" evidence="1">
    <location>
        <begin position="56"/>
        <end position="85"/>
    </location>
</feature>
<organism evidence="2 3">
    <name type="scientific">Vitis vinifera</name>
    <name type="common">Grape</name>
    <dbReference type="NCBI Taxonomy" id="29760"/>
    <lineage>
        <taxon>Eukaryota</taxon>
        <taxon>Viridiplantae</taxon>
        <taxon>Streptophyta</taxon>
        <taxon>Embryophyta</taxon>
        <taxon>Tracheophyta</taxon>
        <taxon>Spermatophyta</taxon>
        <taxon>Magnoliopsida</taxon>
        <taxon>eudicotyledons</taxon>
        <taxon>Gunneridae</taxon>
        <taxon>Pentapetalae</taxon>
        <taxon>rosids</taxon>
        <taxon>Vitales</taxon>
        <taxon>Vitaceae</taxon>
        <taxon>Viteae</taxon>
        <taxon>Vitis</taxon>
    </lineage>
</organism>
<gene>
    <name evidence="2" type="ORF">CK203_055538</name>
</gene>
<sequence>MDAILQIFKKNISPGTPFFEFLAKKLPVTMDDLFRRANKYSMLEDDVYTTTQQVLVTNRPTRNDHARSSKPSIQLRQTNKGWDGQ</sequence>
<reference evidence="2 3" key="1">
    <citation type="journal article" date="2018" name="PLoS Genet.">
        <title>Population sequencing reveals clonal diversity and ancestral inbreeding in the grapevine cultivar Chardonnay.</title>
        <authorList>
            <person name="Roach M.J."/>
            <person name="Johnson D.L."/>
            <person name="Bohlmann J."/>
            <person name="van Vuuren H.J."/>
            <person name="Jones S.J."/>
            <person name="Pretorius I.S."/>
            <person name="Schmidt S.A."/>
            <person name="Borneman A.R."/>
        </authorList>
    </citation>
    <scope>NUCLEOTIDE SEQUENCE [LARGE SCALE GENOMIC DNA]</scope>
    <source>
        <strain evidence="3">cv. Chardonnay</strain>
        <tissue evidence="2">Leaf</tissue>
    </source>
</reference>
<protein>
    <submittedName>
        <fullName evidence="2">Uncharacterized protein</fullName>
    </submittedName>
</protein>
<feature type="compositionally biased region" description="Polar residues" evidence="1">
    <location>
        <begin position="69"/>
        <end position="85"/>
    </location>
</feature>
<comment type="caution">
    <text evidence="2">The sequence shown here is derived from an EMBL/GenBank/DDBJ whole genome shotgun (WGS) entry which is preliminary data.</text>
</comment>
<evidence type="ECO:0000313" key="3">
    <source>
        <dbReference type="Proteomes" id="UP000288805"/>
    </source>
</evidence>